<dbReference type="InterPro" id="IPR036872">
    <property type="entry name" value="CH_dom_sf"/>
</dbReference>
<feature type="region of interest" description="Disordered" evidence="1">
    <location>
        <begin position="281"/>
        <end position="305"/>
    </location>
</feature>
<feature type="compositionally biased region" description="Polar residues" evidence="1">
    <location>
        <begin position="368"/>
        <end position="378"/>
    </location>
</feature>
<dbReference type="Proteomes" id="UP000515160">
    <property type="component" value="Chromosome 2L"/>
</dbReference>
<dbReference type="GeneID" id="117565261"/>
<sequence length="550" mass="62314">MSRSTSVSAQYVPLLDSDKKSPRFLLNWVYDELGIQLEDLSEMKTGTIYCQLVHKLFPQVMDLKKVIFNCTLPVEIDRNFCLLHLALAKLRTFRDAAQQECIKRLTNNKFMLWFHKFYMLNKKNAEERISRKSYLLSNTQVKRSNSIVIPSKPADQQGSHKVRVAPRSQSLVNRPEMRRRNAPAASSLAAEPCMMDFVSRIPKPCLTNWQKVETDSMGNIYQMLDGTLQSSFSTLASSMPKLDVNPGPPEFDTSLNEASKEIKSIFFNKLLTAEKSISQKESAYNDAPKQEELSNQNHSKQESLSNSALKLEVCSNNDASKQECLNNNAPKHEEVSNNDGPKRESPNSNNSKQESLINDAPKQASLNNDLLKQETSNNEDPKRKSSKHEESSKIDALKHEESSNKDAPKQVSLNNDASKQESSSNDALNQEEDSNNSVLKQEPSEKTARKQKTSDKVSPTTGVASMVDPRISRDHLDNIVKMLRSSAADDDGHDEAIFELNKRNNRLEEIVNKIKGYVADTSLNSNKIVYKTRKTLYLYYKSRPELDHEF</sequence>
<dbReference type="SUPFAM" id="SSF47576">
    <property type="entry name" value="Calponin-homology domain, CH-domain"/>
    <property type="match status" value="1"/>
</dbReference>
<gene>
    <name evidence="3 4" type="primary">LOC117565261</name>
</gene>
<feature type="compositionally biased region" description="Polar residues" evidence="1">
    <location>
        <begin position="293"/>
        <end position="305"/>
    </location>
</feature>
<feature type="region of interest" description="Disordered" evidence="1">
    <location>
        <begin position="368"/>
        <end position="464"/>
    </location>
</feature>
<feature type="region of interest" description="Disordered" evidence="1">
    <location>
        <begin position="322"/>
        <end position="355"/>
    </location>
</feature>
<dbReference type="AlphaFoldDB" id="A0A6P8XPJ4"/>
<feature type="compositionally biased region" description="Basic and acidic residues" evidence="1">
    <location>
        <begin position="330"/>
        <end position="345"/>
    </location>
</feature>
<organism evidence="2 3">
    <name type="scientific">Drosophila albomicans</name>
    <name type="common">Fruit fly</name>
    <dbReference type="NCBI Taxonomy" id="7291"/>
    <lineage>
        <taxon>Eukaryota</taxon>
        <taxon>Metazoa</taxon>
        <taxon>Ecdysozoa</taxon>
        <taxon>Arthropoda</taxon>
        <taxon>Hexapoda</taxon>
        <taxon>Insecta</taxon>
        <taxon>Pterygota</taxon>
        <taxon>Neoptera</taxon>
        <taxon>Endopterygota</taxon>
        <taxon>Diptera</taxon>
        <taxon>Brachycera</taxon>
        <taxon>Muscomorpha</taxon>
        <taxon>Ephydroidea</taxon>
        <taxon>Drosophilidae</taxon>
        <taxon>Drosophila</taxon>
    </lineage>
</organism>
<dbReference type="Gene3D" id="1.10.418.10">
    <property type="entry name" value="Calponin-like domain"/>
    <property type="match status" value="1"/>
</dbReference>
<accession>A0A6P8XPJ4</accession>
<proteinExistence type="predicted"/>
<evidence type="ECO:0000313" key="2">
    <source>
        <dbReference type="Proteomes" id="UP000515160"/>
    </source>
</evidence>
<evidence type="ECO:0000313" key="4">
    <source>
        <dbReference type="RefSeq" id="XP_034100173.1"/>
    </source>
</evidence>
<dbReference type="RefSeq" id="XP_034100172.1">
    <property type="nucleotide sequence ID" value="XM_034244281.2"/>
</dbReference>
<reference evidence="3 4" key="1">
    <citation type="submission" date="2025-04" db="UniProtKB">
        <authorList>
            <consortium name="RefSeq"/>
        </authorList>
    </citation>
    <scope>IDENTIFICATION</scope>
    <source>
        <strain evidence="3 4">15112-1751.03</strain>
        <tissue evidence="3 4">Whole Adult</tissue>
    </source>
</reference>
<name>A0A6P8XPJ4_DROAB</name>
<evidence type="ECO:0000313" key="3">
    <source>
        <dbReference type="RefSeq" id="XP_034100172.1"/>
    </source>
</evidence>
<dbReference type="RefSeq" id="XP_034100173.1">
    <property type="nucleotide sequence ID" value="XM_034244282.2"/>
</dbReference>
<feature type="compositionally biased region" description="Basic and acidic residues" evidence="1">
    <location>
        <begin position="379"/>
        <end position="408"/>
    </location>
</feature>
<feature type="compositionally biased region" description="Basic and acidic residues" evidence="1">
    <location>
        <begin position="442"/>
        <end position="455"/>
    </location>
</feature>
<feature type="compositionally biased region" description="Polar residues" evidence="1">
    <location>
        <begin position="411"/>
        <end position="428"/>
    </location>
</feature>
<keyword evidence="2" id="KW-1185">Reference proteome</keyword>
<evidence type="ECO:0000256" key="1">
    <source>
        <dbReference type="SAM" id="MobiDB-lite"/>
    </source>
</evidence>
<feature type="compositionally biased region" description="Polar residues" evidence="1">
    <location>
        <begin position="346"/>
        <end position="355"/>
    </location>
</feature>
<dbReference type="OrthoDB" id="7870873at2759"/>
<protein>
    <submittedName>
        <fullName evidence="3 4">Uncharacterized protein LOC117565261 isoform X1</fullName>
    </submittedName>
</protein>